<dbReference type="SUPFAM" id="SSF55174">
    <property type="entry name" value="Alpha-L RNA-binding motif"/>
    <property type="match status" value="1"/>
</dbReference>
<dbReference type="PANTHER" id="PTHR21600">
    <property type="entry name" value="MITOCHONDRIAL RNA PSEUDOURIDINE SYNTHASE"/>
    <property type="match status" value="1"/>
</dbReference>
<dbReference type="InterPro" id="IPR006225">
    <property type="entry name" value="PsdUridine_synth_RluC/D"/>
</dbReference>
<comment type="catalytic activity">
    <reaction evidence="9">
        <text>a uridine in RNA = a pseudouridine in RNA</text>
        <dbReference type="Rhea" id="RHEA:48348"/>
        <dbReference type="Rhea" id="RHEA-COMP:12068"/>
        <dbReference type="Rhea" id="RHEA-COMP:12069"/>
        <dbReference type="ChEBI" id="CHEBI:65314"/>
        <dbReference type="ChEBI" id="CHEBI:65315"/>
    </reaction>
</comment>
<dbReference type="InterPro" id="IPR020103">
    <property type="entry name" value="PsdUridine_synth_cat_dom_sf"/>
</dbReference>
<dbReference type="PROSITE" id="PS01129">
    <property type="entry name" value="PSI_RLU"/>
    <property type="match status" value="1"/>
</dbReference>
<comment type="catalytic activity">
    <reaction evidence="1">
        <text>uridine(955/2504/2580) in 23S rRNA = pseudouridine(955/2504/2580) in 23S rRNA</text>
        <dbReference type="Rhea" id="RHEA:42528"/>
        <dbReference type="Rhea" id="RHEA-COMP:10099"/>
        <dbReference type="Rhea" id="RHEA-COMP:10100"/>
        <dbReference type="ChEBI" id="CHEBI:65314"/>
        <dbReference type="ChEBI" id="CHEBI:65315"/>
        <dbReference type="EC" id="5.4.99.24"/>
    </reaction>
</comment>
<dbReference type="PROSITE" id="PS50889">
    <property type="entry name" value="S4"/>
    <property type="match status" value="1"/>
</dbReference>
<organism evidence="11">
    <name type="scientific">Leucothrix mucor</name>
    <dbReference type="NCBI Taxonomy" id="45248"/>
    <lineage>
        <taxon>Bacteria</taxon>
        <taxon>Pseudomonadati</taxon>
        <taxon>Pseudomonadota</taxon>
        <taxon>Gammaproteobacteria</taxon>
        <taxon>Thiotrichales</taxon>
        <taxon>Thiotrichaceae</taxon>
        <taxon>Leucothrix</taxon>
    </lineage>
</organism>
<evidence type="ECO:0000256" key="1">
    <source>
        <dbReference type="ARBA" id="ARBA00000381"/>
    </source>
</evidence>
<dbReference type="Pfam" id="PF00849">
    <property type="entry name" value="PseudoU_synth_2"/>
    <property type="match status" value="1"/>
</dbReference>
<dbReference type="InterPro" id="IPR050188">
    <property type="entry name" value="RluA_PseudoU_synthase"/>
</dbReference>
<dbReference type="EC" id="5.4.99.-" evidence="9"/>
<dbReference type="Proteomes" id="UP000885750">
    <property type="component" value="Unassembled WGS sequence"/>
</dbReference>
<evidence type="ECO:0000256" key="8">
    <source>
        <dbReference type="PROSITE-ProRule" id="PRU00182"/>
    </source>
</evidence>
<dbReference type="GO" id="GO:0000455">
    <property type="term" value="P:enzyme-directed rRNA pseudouridine synthesis"/>
    <property type="evidence" value="ECO:0007669"/>
    <property type="project" value="UniProtKB-ARBA"/>
</dbReference>
<dbReference type="InterPro" id="IPR006224">
    <property type="entry name" value="PsdUridine_synth_RluA-like_CS"/>
</dbReference>
<evidence type="ECO:0000256" key="2">
    <source>
        <dbReference type="ARBA" id="ARBA00002876"/>
    </source>
</evidence>
<dbReference type="SMART" id="SM00363">
    <property type="entry name" value="S4"/>
    <property type="match status" value="1"/>
</dbReference>
<evidence type="ECO:0000259" key="10">
    <source>
        <dbReference type="SMART" id="SM00363"/>
    </source>
</evidence>
<protein>
    <recommendedName>
        <fullName evidence="9">Pseudouridine synthase</fullName>
        <ecNumber evidence="9">5.4.99.-</ecNumber>
    </recommendedName>
</protein>
<evidence type="ECO:0000313" key="11">
    <source>
        <dbReference type="EMBL" id="HFC91649.1"/>
    </source>
</evidence>
<dbReference type="Pfam" id="PF01479">
    <property type="entry name" value="S4"/>
    <property type="match status" value="1"/>
</dbReference>
<reference evidence="11" key="1">
    <citation type="journal article" date="2020" name="mSystems">
        <title>Genome- and Community-Level Interaction Insights into Carbon Utilization and Element Cycling Functions of Hydrothermarchaeota in Hydrothermal Sediment.</title>
        <authorList>
            <person name="Zhou Z."/>
            <person name="Liu Y."/>
            <person name="Xu W."/>
            <person name="Pan J."/>
            <person name="Luo Z.H."/>
            <person name="Li M."/>
        </authorList>
    </citation>
    <scope>NUCLEOTIDE SEQUENCE [LARGE SCALE GENOMIC DNA]</scope>
    <source>
        <strain evidence="11">HyVt-493</strain>
    </source>
</reference>
<feature type="domain" description="RNA-binding S4" evidence="10">
    <location>
        <begin position="31"/>
        <end position="99"/>
    </location>
</feature>
<evidence type="ECO:0000256" key="9">
    <source>
        <dbReference type="RuleBase" id="RU362028"/>
    </source>
</evidence>
<feature type="active site" evidence="7">
    <location>
        <position position="154"/>
    </location>
</feature>
<dbReference type="Gene3D" id="3.30.2350.10">
    <property type="entry name" value="Pseudouridine synthase"/>
    <property type="match status" value="1"/>
</dbReference>
<comment type="similarity">
    <text evidence="3 9">Belongs to the pseudouridine synthase RluA family.</text>
</comment>
<dbReference type="InterPro" id="IPR036986">
    <property type="entry name" value="S4_RNA-bd_sf"/>
</dbReference>
<keyword evidence="5 8" id="KW-0694">RNA-binding</keyword>
<keyword evidence="4" id="KW-0698">rRNA processing</keyword>
<dbReference type="InterPro" id="IPR006145">
    <property type="entry name" value="PsdUridine_synth_RsuA/RluA"/>
</dbReference>
<evidence type="ECO:0000256" key="5">
    <source>
        <dbReference type="ARBA" id="ARBA00022884"/>
    </source>
</evidence>
<proteinExistence type="inferred from homology"/>
<dbReference type="SUPFAM" id="SSF55120">
    <property type="entry name" value="Pseudouridine synthase"/>
    <property type="match status" value="1"/>
</dbReference>
<keyword evidence="6 9" id="KW-0413">Isomerase</keyword>
<comment type="function">
    <text evidence="2">Responsible for synthesis of pseudouridine from uracil at positions 955, 2504 and 2580 in 23S ribosomal RNA.</text>
</comment>
<name>A0A7V2SYB3_LEUMU</name>
<dbReference type="EMBL" id="DRMS01000094">
    <property type="protein sequence ID" value="HFC91649.1"/>
    <property type="molecule type" value="Genomic_DNA"/>
</dbReference>
<dbReference type="PANTHER" id="PTHR21600:SF92">
    <property type="entry name" value="RIBOSOMAL LARGE SUBUNIT PSEUDOURIDINE SYNTHASE C"/>
    <property type="match status" value="1"/>
</dbReference>
<dbReference type="NCBIfam" id="TIGR00005">
    <property type="entry name" value="rluA_subfam"/>
    <property type="match status" value="1"/>
</dbReference>
<sequence>MTDKLQPSKPNQSSTKQSVRFVTVTEAHDGQRIDNFLMREVKDIPRSFVYRILRKGEVRVDKKRAKPNRKLKVGESVRIPPMILPDKKQSKKAPQQLLDQLEQSILLEDKDLILINKPAGLAVHGGTGSPYGLIEAFRQLRSTLPFVELAHRLDKDTSGIVILAKNRKALLSLHDLFKSGGIDKYYQTLVHGQWEAGRQYVRNTLVCERGRKQKVQVQEGGKVAESIFYPRQKFAKTTLMEVKLLTGRMHQIRTQLAALDFPVLGDTQYGDFALNREFKKSTGLKRLFLHAFKVEFKLPYSGTTYKKEIPLAEDLQQVVNIESRRDTGRVKKR</sequence>
<evidence type="ECO:0000256" key="4">
    <source>
        <dbReference type="ARBA" id="ARBA00022552"/>
    </source>
</evidence>
<accession>A0A7V2SYB3</accession>
<comment type="caution">
    <text evidence="11">The sequence shown here is derived from an EMBL/GenBank/DDBJ whole genome shotgun (WGS) entry which is preliminary data.</text>
</comment>
<evidence type="ECO:0000256" key="6">
    <source>
        <dbReference type="ARBA" id="ARBA00023235"/>
    </source>
</evidence>
<dbReference type="CDD" id="cd02869">
    <property type="entry name" value="PseudoU_synth_RluA_like"/>
    <property type="match status" value="1"/>
</dbReference>
<dbReference type="Gene3D" id="3.10.290.10">
    <property type="entry name" value="RNA-binding S4 domain"/>
    <property type="match status" value="1"/>
</dbReference>
<evidence type="ECO:0000256" key="3">
    <source>
        <dbReference type="ARBA" id="ARBA00010876"/>
    </source>
</evidence>
<evidence type="ECO:0000256" key="7">
    <source>
        <dbReference type="PIRSR" id="PIRSR606225-1"/>
    </source>
</evidence>
<dbReference type="GO" id="GO:0160141">
    <property type="term" value="F:23S rRNA pseudouridine(955/2504/2580) synthase activity"/>
    <property type="evidence" value="ECO:0007669"/>
    <property type="project" value="UniProtKB-EC"/>
</dbReference>
<dbReference type="CDD" id="cd00165">
    <property type="entry name" value="S4"/>
    <property type="match status" value="1"/>
</dbReference>
<dbReference type="InterPro" id="IPR002942">
    <property type="entry name" value="S4_RNA-bd"/>
</dbReference>
<dbReference type="GO" id="GO:0003723">
    <property type="term" value="F:RNA binding"/>
    <property type="evidence" value="ECO:0007669"/>
    <property type="project" value="UniProtKB-KW"/>
</dbReference>
<gene>
    <name evidence="11" type="ORF">ENJ51_02415</name>
</gene>
<dbReference type="AlphaFoldDB" id="A0A7V2SYB3"/>